<comment type="similarity">
    <text evidence="9">Belongs to the WD repeat AIP1 family.</text>
</comment>
<dbReference type="InterPro" id="IPR014001">
    <property type="entry name" value="Helicase_ATP-bd"/>
</dbReference>
<dbReference type="GO" id="GO:0030029">
    <property type="term" value="P:actin filament-based process"/>
    <property type="evidence" value="ECO:0007669"/>
    <property type="project" value="UniProtKB-ARBA"/>
</dbReference>
<keyword evidence="8" id="KW-0539">Nucleus</keyword>
<dbReference type="Gene3D" id="1.20.5.1190">
    <property type="entry name" value="iswi atpase"/>
    <property type="match status" value="1"/>
</dbReference>
<dbReference type="InterPro" id="IPR015943">
    <property type="entry name" value="WD40/YVTN_repeat-like_dom_sf"/>
</dbReference>
<dbReference type="GO" id="GO:0000785">
    <property type="term" value="C:chromatin"/>
    <property type="evidence" value="ECO:0007669"/>
    <property type="project" value="TreeGrafter"/>
</dbReference>
<dbReference type="InterPro" id="IPR017884">
    <property type="entry name" value="SANT_dom"/>
</dbReference>
<evidence type="ECO:0000256" key="8">
    <source>
        <dbReference type="ARBA" id="ARBA00023242"/>
    </source>
</evidence>
<dbReference type="Gene3D" id="1.10.1040.30">
    <property type="entry name" value="ISWI, HAND domain"/>
    <property type="match status" value="1"/>
</dbReference>
<feature type="region of interest" description="Disordered" evidence="11">
    <location>
        <begin position="834"/>
        <end position="872"/>
    </location>
</feature>
<dbReference type="PROSITE" id="PS50294">
    <property type="entry name" value="WD_REPEATS_REGION"/>
    <property type="match status" value="2"/>
</dbReference>
<evidence type="ECO:0000259" key="12">
    <source>
        <dbReference type="PROSITE" id="PS51192"/>
    </source>
</evidence>
<dbReference type="InterPro" id="IPR001650">
    <property type="entry name" value="Helicase_C-like"/>
</dbReference>
<dbReference type="SUPFAM" id="SSF101224">
    <property type="entry name" value="HAND domain of the nucleosome remodeling ATPase ISWI"/>
    <property type="match status" value="1"/>
</dbReference>
<accession>A0A0G4L0W3</accession>
<feature type="repeat" description="WD" evidence="10">
    <location>
        <begin position="1023"/>
        <end position="1064"/>
    </location>
</feature>
<evidence type="ECO:0000256" key="1">
    <source>
        <dbReference type="ARBA" id="ARBA00009687"/>
    </source>
</evidence>
<evidence type="ECO:0000256" key="6">
    <source>
        <dbReference type="ARBA" id="ARBA00022806"/>
    </source>
</evidence>
<feature type="repeat" description="WD" evidence="10">
    <location>
        <begin position="1152"/>
        <end position="1195"/>
    </location>
</feature>
<feature type="repeat" description="WD" evidence="10">
    <location>
        <begin position="891"/>
        <end position="924"/>
    </location>
</feature>
<dbReference type="FunFam" id="1.10.10.60:FF:000234">
    <property type="entry name" value="ISWI chromatin-remodeling complex ATPase ISW2"/>
    <property type="match status" value="1"/>
</dbReference>
<proteinExistence type="inferred from homology"/>
<keyword evidence="3" id="KW-0677">Repeat</keyword>
<evidence type="ECO:0000259" key="13">
    <source>
        <dbReference type="PROSITE" id="PS51194"/>
    </source>
</evidence>
<sequence length="1441" mass="160092">MPPSRPRPSAVDTDTSMSDAPDARRDDRMEVDKTPDYTDSDTNPNTTASSVVGDAAPDGRKKRSEANQLRRSIFGRKHDRLGESKEEDTLRRFRYLLGLTDLFRHFIETNPDPKIRDIMIEIDRQNAEATKSKKAGARQGGATNERRRRTEAEEDAELLRDEKHGGSAEVVFRESPSFIQGEMRDYQVAGLNWLISLHENGISGILADEMGLGKTLQTISFLGYLRHIMGITGPHLVIVPKSTLDNWKREFAKWTPEVNVLVLQGAKEERQQLINERLVEEKFDVCITSYEMILREKAHLKKFAWEYIIIDEAHRIKNEESSLAQVIRLFNSRNPHEDRIAAIDEYNKPGSEKFVFLLTTRAGGLGINLTTADIVILFDSDWNPQADLQAMDRAHRIGQTKQVVVYRFVTDNAIEEKVLERAAQKLRLDQLVIQQGRAQAAAKAAANKDELLSMIQHGAEKVFSSKGATDTAAEGDSVGDDDIDKILAFGESRTKELNAKYEKLGIDDLQNFTSESAYNWNGEDFKSQKKDIGMTWINPTKRERKEQSYSMDAYFRQTMYPPKEKDNKPKAPRAPKQVVAHDWQFFPPRLRDLQDRETAYYRKEIGYKVPLAEGEGDNVSDREAERALDQEEIDNATPLTEEEQEEKAELSQQGFGDWNRRDFQQFVNASGRYGRTDYESIAGDIDHKEASEVKQYAKVFWQRYSEIADYTKYLKTIEDGEERMRKIEHQRKLLRRKMQQYRVPFTQLKINYSVSTTNKKVYTEEEDRFLLVLLDRHGVDTPGLYETMQQEIAESPLFRFDWFFLSRTPVELSRRCTTLLTTIVKEFEDVQPTKNANGANGKVKRDADDDENDEDSVLGMAPSKKKSKNGVKSGKSIFVRSIDEPSLCKQYNGHKNATTTIARFSPSGFYIASGDRTGAVKVWDAIEAVNTKGEYHIISGPIKDIAWDGDSQRIIAVGKGSERFGACITADSGNSVGEISGHSKSINAVTLRQQRPLRAATVSDDGTMCFFHGAPFKFNSKHADLHTNFVYGTAFSPDGNHLVTVGADRRIQLYDGKTGEPKVQISDGEHKGSILAVSWAKDSQTFVTASADGTVKLWGLEAGSAKHTWELGSQQFGVVYPHGRTDGLIISINRNGDLLYLYPGSTKPSKVVQGHNKSVTALSAASDGSGKTLWTGSFEGRICKWDVGSGVGTTVEGSAHTNQISQLAAAEGRAYSVGWDDKLRTIDESTGVHEGDGVSLSSQPRGVAVSGGRVFVATVDGVDVFEGNKVVTENRYGYSPSAIAAFGSTIAVGAGNSVKVYKADSSGKLAESKSLDRSTHPISYLTFSRDGKYLAAGNDNGNIDPYDTSSWEIAAKCTDRWAAHNRNKITCISWNEATTHVVSGSRGADVVIYSLASPGRKVKAEGAHLEGVTGVAWVGGDKVASIGADAAVKIWGIASLP</sequence>
<evidence type="ECO:0000256" key="9">
    <source>
        <dbReference type="ARBA" id="ARBA00038366"/>
    </source>
</evidence>
<dbReference type="PANTHER" id="PTHR45623">
    <property type="entry name" value="CHROMODOMAIN-HELICASE-DNA-BINDING PROTEIN 3-RELATED-RELATED"/>
    <property type="match status" value="1"/>
</dbReference>
<dbReference type="GO" id="GO:0140658">
    <property type="term" value="F:ATP-dependent chromatin remodeler activity"/>
    <property type="evidence" value="ECO:0007669"/>
    <property type="project" value="TreeGrafter"/>
</dbReference>
<name>A0A0G4L0W3_VERLO</name>
<dbReference type="FunFam" id="1.20.5.1190:FF:000005">
    <property type="entry name" value="ISWI chromatin-remodeling complex ATPase ISW1"/>
    <property type="match status" value="1"/>
</dbReference>
<dbReference type="STRING" id="100787.A0A0G4L0W3"/>
<dbReference type="CDD" id="cd18793">
    <property type="entry name" value="SF2_C_SNF"/>
    <property type="match status" value="1"/>
</dbReference>
<evidence type="ECO:0000256" key="10">
    <source>
        <dbReference type="PROSITE-ProRule" id="PRU00221"/>
    </source>
</evidence>
<evidence type="ECO:0000313" key="15">
    <source>
        <dbReference type="EMBL" id="CRK15290.1"/>
    </source>
</evidence>
<dbReference type="PROSITE" id="PS51194">
    <property type="entry name" value="HELICASE_CTER"/>
    <property type="match status" value="1"/>
</dbReference>
<dbReference type="PANTHER" id="PTHR45623:SF49">
    <property type="entry name" value="SWI_SNF-RELATED MATRIX-ASSOCIATED ACTIN-DEPENDENT REGULATOR OF CHROMATIN SUBFAMILY A MEMBER 5"/>
    <property type="match status" value="1"/>
</dbReference>
<keyword evidence="4" id="KW-0547">Nucleotide-binding</keyword>
<keyword evidence="7" id="KW-0067">ATP-binding</keyword>
<protein>
    <submittedName>
        <fullName evidence="15">Uncharacterized protein</fullName>
    </submittedName>
</protein>
<dbReference type="SMART" id="SM00320">
    <property type="entry name" value="WD40"/>
    <property type="match status" value="8"/>
</dbReference>
<evidence type="ECO:0000313" key="16">
    <source>
        <dbReference type="Proteomes" id="UP000044602"/>
    </source>
</evidence>
<dbReference type="GO" id="GO:0003779">
    <property type="term" value="F:actin binding"/>
    <property type="evidence" value="ECO:0007669"/>
    <property type="project" value="UniProtKB-ARBA"/>
</dbReference>
<dbReference type="SMART" id="SM00717">
    <property type="entry name" value="SANT"/>
    <property type="match status" value="2"/>
</dbReference>
<dbReference type="InterPro" id="IPR001005">
    <property type="entry name" value="SANT/Myb"/>
</dbReference>
<dbReference type="Gene3D" id="3.40.50.300">
    <property type="entry name" value="P-loop containing nucleotide triphosphate hydrolases"/>
    <property type="match status" value="1"/>
</dbReference>
<evidence type="ECO:0000256" key="11">
    <source>
        <dbReference type="SAM" id="MobiDB-lite"/>
    </source>
</evidence>
<dbReference type="PROSITE" id="PS51192">
    <property type="entry name" value="HELICASE_ATP_BIND_1"/>
    <property type="match status" value="1"/>
</dbReference>
<dbReference type="InterPro" id="IPR036306">
    <property type="entry name" value="ISWI_HAND-dom_sf"/>
</dbReference>
<dbReference type="InterPro" id="IPR036322">
    <property type="entry name" value="WD40_repeat_dom_sf"/>
</dbReference>
<dbReference type="SMART" id="SM00490">
    <property type="entry name" value="HELICc"/>
    <property type="match status" value="1"/>
</dbReference>
<feature type="compositionally biased region" description="Basic and acidic residues" evidence="11">
    <location>
        <begin position="21"/>
        <end position="36"/>
    </location>
</feature>
<evidence type="ECO:0000256" key="4">
    <source>
        <dbReference type="ARBA" id="ARBA00022741"/>
    </source>
</evidence>
<feature type="domain" description="SANT" evidence="14">
    <location>
        <begin position="653"/>
        <end position="705"/>
    </location>
</feature>
<dbReference type="FunFam" id="2.130.10.10:FF:000102">
    <property type="entry name" value="Actin-interacting protein 1"/>
    <property type="match status" value="1"/>
</dbReference>
<dbReference type="Gene3D" id="2.130.10.10">
    <property type="entry name" value="YVTN repeat-like/Quinoprotein amine dehydrogenase"/>
    <property type="match status" value="2"/>
</dbReference>
<dbReference type="InterPro" id="IPR027417">
    <property type="entry name" value="P-loop_NTPase"/>
</dbReference>
<dbReference type="InterPro" id="IPR000330">
    <property type="entry name" value="SNF2_N"/>
</dbReference>
<dbReference type="GO" id="GO:0016887">
    <property type="term" value="F:ATP hydrolysis activity"/>
    <property type="evidence" value="ECO:0007669"/>
    <property type="project" value="TreeGrafter"/>
</dbReference>
<dbReference type="InterPro" id="IPR015194">
    <property type="entry name" value="ISWI_HAND-dom"/>
</dbReference>
<dbReference type="FunFam" id="1.10.1040.30:FF:000003">
    <property type="entry name" value="ISWI chromatin-remodeling complex ATPase ISW2"/>
    <property type="match status" value="1"/>
</dbReference>
<feature type="region of interest" description="Disordered" evidence="11">
    <location>
        <begin position="129"/>
        <end position="157"/>
    </location>
</feature>
<reference evidence="15 16" key="1">
    <citation type="submission" date="2015-05" db="EMBL/GenBank/DDBJ databases">
        <authorList>
            <person name="Wang D.B."/>
            <person name="Wang M."/>
        </authorList>
    </citation>
    <scope>NUCLEOTIDE SEQUENCE [LARGE SCALE GENOMIC DNA]</scope>
    <source>
        <strain evidence="15">VL1</strain>
    </source>
</reference>
<dbReference type="PROSITE" id="PS51293">
    <property type="entry name" value="SANT"/>
    <property type="match status" value="1"/>
</dbReference>
<feature type="compositionally biased region" description="Polar residues" evidence="11">
    <location>
        <begin position="40"/>
        <end position="50"/>
    </location>
</feature>
<feature type="compositionally biased region" description="Basic and acidic residues" evidence="11">
    <location>
        <begin position="144"/>
        <end position="157"/>
    </location>
</feature>
<dbReference type="Proteomes" id="UP000044602">
    <property type="component" value="Unassembled WGS sequence"/>
</dbReference>
<dbReference type="SMART" id="SM00487">
    <property type="entry name" value="DEXDc"/>
    <property type="match status" value="1"/>
</dbReference>
<dbReference type="FunFam" id="2.130.10.10:FF:000167">
    <property type="entry name" value="Actin-interacting protein 1"/>
    <property type="match status" value="1"/>
</dbReference>
<dbReference type="SUPFAM" id="SSF50978">
    <property type="entry name" value="WD40 repeat-like"/>
    <property type="match status" value="2"/>
</dbReference>
<dbReference type="Gene3D" id="1.10.10.60">
    <property type="entry name" value="Homeodomain-like"/>
    <property type="match status" value="2"/>
</dbReference>
<keyword evidence="6" id="KW-0347">Helicase</keyword>
<dbReference type="SUPFAM" id="SSF52540">
    <property type="entry name" value="P-loop containing nucleoside triphosphate hydrolases"/>
    <property type="match status" value="2"/>
</dbReference>
<dbReference type="Pfam" id="PF00400">
    <property type="entry name" value="WD40"/>
    <property type="match status" value="4"/>
</dbReference>
<dbReference type="Pfam" id="PF09110">
    <property type="entry name" value="HAND"/>
    <property type="match status" value="1"/>
</dbReference>
<dbReference type="InterPro" id="IPR015195">
    <property type="entry name" value="SLIDE"/>
</dbReference>
<feature type="domain" description="Helicase C-terminal" evidence="13">
    <location>
        <begin position="299"/>
        <end position="439"/>
    </location>
</feature>
<dbReference type="GO" id="GO:0031491">
    <property type="term" value="F:nucleosome binding"/>
    <property type="evidence" value="ECO:0007669"/>
    <property type="project" value="InterPro"/>
</dbReference>
<feature type="domain" description="Helicase ATP-binding" evidence="12">
    <location>
        <begin position="195"/>
        <end position="353"/>
    </location>
</feature>
<evidence type="ECO:0000259" key="14">
    <source>
        <dbReference type="PROSITE" id="PS51293"/>
    </source>
</evidence>
<feature type="region of interest" description="Disordered" evidence="11">
    <location>
        <begin position="1"/>
        <end position="71"/>
    </location>
</feature>
<dbReference type="Pfam" id="PF00176">
    <property type="entry name" value="SNF2-rel_dom"/>
    <property type="match status" value="1"/>
</dbReference>
<dbReference type="GO" id="GO:0034728">
    <property type="term" value="P:nucleosome organization"/>
    <property type="evidence" value="ECO:0007669"/>
    <property type="project" value="TreeGrafter"/>
</dbReference>
<dbReference type="CDD" id="cd00167">
    <property type="entry name" value="SANT"/>
    <property type="match status" value="1"/>
</dbReference>
<dbReference type="GO" id="GO:0042393">
    <property type="term" value="F:histone binding"/>
    <property type="evidence" value="ECO:0007669"/>
    <property type="project" value="TreeGrafter"/>
</dbReference>
<dbReference type="GO" id="GO:0003677">
    <property type="term" value="F:DNA binding"/>
    <property type="evidence" value="ECO:0007669"/>
    <property type="project" value="InterPro"/>
</dbReference>
<dbReference type="SUPFAM" id="SSF46689">
    <property type="entry name" value="Homeodomain-like"/>
    <property type="match status" value="2"/>
</dbReference>
<dbReference type="InterPro" id="IPR001680">
    <property type="entry name" value="WD40_rpt"/>
</dbReference>
<dbReference type="PROSITE" id="PS50082">
    <property type="entry name" value="WD_REPEATS_2"/>
    <property type="match status" value="4"/>
</dbReference>
<evidence type="ECO:0000256" key="2">
    <source>
        <dbReference type="ARBA" id="ARBA00022574"/>
    </source>
</evidence>
<evidence type="ECO:0000256" key="5">
    <source>
        <dbReference type="ARBA" id="ARBA00022801"/>
    </source>
</evidence>
<keyword evidence="2 10" id="KW-0853">WD repeat</keyword>
<feature type="repeat" description="WD" evidence="10">
    <location>
        <begin position="1067"/>
        <end position="1108"/>
    </location>
</feature>
<comment type="similarity">
    <text evidence="1">Belongs to the SNF2/RAD54 helicase family. ISWI subfamily.</text>
</comment>
<gene>
    <name evidence="15" type="ORF">BN1708_011412</name>
</gene>
<dbReference type="GO" id="GO:0005634">
    <property type="term" value="C:nucleus"/>
    <property type="evidence" value="ECO:0007669"/>
    <property type="project" value="InterPro"/>
</dbReference>
<keyword evidence="5" id="KW-0378">Hydrolase</keyword>
<dbReference type="InterPro" id="IPR049730">
    <property type="entry name" value="SNF2/RAD54-like_C"/>
</dbReference>
<dbReference type="EMBL" id="CVQH01006446">
    <property type="protein sequence ID" value="CRK15290.1"/>
    <property type="molecule type" value="Genomic_DNA"/>
</dbReference>
<evidence type="ECO:0000256" key="7">
    <source>
        <dbReference type="ARBA" id="ARBA00022840"/>
    </source>
</evidence>
<organism evidence="15 16">
    <name type="scientific">Verticillium longisporum</name>
    <name type="common">Verticillium dahliae var. longisporum</name>
    <dbReference type="NCBI Taxonomy" id="100787"/>
    <lineage>
        <taxon>Eukaryota</taxon>
        <taxon>Fungi</taxon>
        <taxon>Dikarya</taxon>
        <taxon>Ascomycota</taxon>
        <taxon>Pezizomycotina</taxon>
        <taxon>Sordariomycetes</taxon>
        <taxon>Hypocreomycetidae</taxon>
        <taxon>Glomerellales</taxon>
        <taxon>Plectosphaerellaceae</taxon>
        <taxon>Verticillium</taxon>
    </lineage>
</organism>
<keyword evidence="16" id="KW-1185">Reference proteome</keyword>
<dbReference type="GO" id="GO:0004386">
    <property type="term" value="F:helicase activity"/>
    <property type="evidence" value="ECO:0007669"/>
    <property type="project" value="UniProtKB-KW"/>
</dbReference>
<dbReference type="Pfam" id="PF09111">
    <property type="entry name" value="SLIDE"/>
    <property type="match status" value="1"/>
</dbReference>
<dbReference type="GO" id="GO:0005524">
    <property type="term" value="F:ATP binding"/>
    <property type="evidence" value="ECO:0007669"/>
    <property type="project" value="UniProtKB-KW"/>
</dbReference>
<evidence type="ECO:0000256" key="3">
    <source>
        <dbReference type="ARBA" id="ARBA00022737"/>
    </source>
</evidence>
<dbReference type="CDD" id="cd00200">
    <property type="entry name" value="WD40"/>
    <property type="match status" value="1"/>
</dbReference>
<dbReference type="InterPro" id="IPR009057">
    <property type="entry name" value="Homeodomain-like_sf"/>
</dbReference>